<evidence type="ECO:0000313" key="5">
    <source>
        <dbReference type="EMBL" id="EDV21024.1"/>
    </source>
</evidence>
<dbReference type="InterPro" id="IPR001849">
    <property type="entry name" value="PH_domain"/>
</dbReference>
<dbReference type="HOGENOM" id="CLU_381893_0_0_1"/>
<dbReference type="GO" id="GO:0055037">
    <property type="term" value="C:recycling endosome"/>
    <property type="evidence" value="ECO:0000318"/>
    <property type="project" value="GO_Central"/>
</dbReference>
<dbReference type="PROSITE" id="PS50003">
    <property type="entry name" value="PH_DOMAIN"/>
    <property type="match status" value="1"/>
</dbReference>
<dbReference type="GO" id="GO:0005769">
    <property type="term" value="C:early endosome"/>
    <property type="evidence" value="ECO:0000318"/>
    <property type="project" value="GO_Central"/>
</dbReference>
<dbReference type="GO" id="GO:0005802">
    <property type="term" value="C:trans-Golgi network"/>
    <property type="evidence" value="ECO:0000318"/>
    <property type="project" value="GO_Central"/>
</dbReference>
<dbReference type="GO" id="GO:0042147">
    <property type="term" value="P:retrograde transport, endosome to Golgi"/>
    <property type="evidence" value="ECO:0000318"/>
    <property type="project" value="GO_Central"/>
</dbReference>
<evidence type="ECO:0000256" key="2">
    <source>
        <dbReference type="SAM" id="Coils"/>
    </source>
</evidence>
<feature type="domain" description="PH" evidence="4">
    <location>
        <begin position="609"/>
        <end position="711"/>
    </location>
</feature>
<dbReference type="SUPFAM" id="SSF50729">
    <property type="entry name" value="PH domain-like"/>
    <property type="match status" value="1"/>
</dbReference>
<dbReference type="eggNOG" id="KOG0035">
    <property type="taxonomic scope" value="Eukaryota"/>
</dbReference>
<dbReference type="GO" id="GO:0007032">
    <property type="term" value="P:endosome organization"/>
    <property type="evidence" value="ECO:0000318"/>
    <property type="project" value="GO_Central"/>
</dbReference>
<dbReference type="InterPro" id="IPR011993">
    <property type="entry name" value="PH-like_dom_sf"/>
</dbReference>
<feature type="compositionally biased region" description="Low complexity" evidence="3">
    <location>
        <begin position="382"/>
        <end position="391"/>
    </location>
</feature>
<keyword evidence="1" id="KW-0597">Phosphoprotein</keyword>
<name>B3S806_TRIAD</name>
<dbReference type="OrthoDB" id="5972258at2759"/>
<dbReference type="GeneID" id="6757651"/>
<evidence type="ECO:0000313" key="6">
    <source>
        <dbReference type="Proteomes" id="UP000009022"/>
    </source>
</evidence>
<dbReference type="GO" id="GO:0001881">
    <property type="term" value="P:receptor recycling"/>
    <property type="evidence" value="ECO:0000318"/>
    <property type="project" value="GO_Central"/>
</dbReference>
<proteinExistence type="predicted"/>
<accession>B3S806</accession>
<dbReference type="AlphaFoldDB" id="B3S806"/>
<feature type="coiled-coil region" evidence="2">
    <location>
        <begin position="538"/>
        <end position="600"/>
    </location>
</feature>
<gene>
    <name evidence="5" type="ORF">TRIADDRAFT_60363</name>
</gene>
<evidence type="ECO:0000259" key="4">
    <source>
        <dbReference type="PROSITE" id="PS50003"/>
    </source>
</evidence>
<dbReference type="GO" id="GO:0005829">
    <property type="term" value="C:cytosol"/>
    <property type="evidence" value="ECO:0007669"/>
    <property type="project" value="GOC"/>
</dbReference>
<organism evidence="5 6">
    <name type="scientific">Trichoplax adhaerens</name>
    <name type="common">Trichoplax reptans</name>
    <dbReference type="NCBI Taxonomy" id="10228"/>
    <lineage>
        <taxon>Eukaryota</taxon>
        <taxon>Metazoa</taxon>
        <taxon>Placozoa</taxon>
        <taxon>Uniplacotomia</taxon>
        <taxon>Trichoplacea</taxon>
        <taxon>Trichoplacidae</taxon>
        <taxon>Trichoplax</taxon>
    </lineage>
</organism>
<dbReference type="InterPro" id="IPR045188">
    <property type="entry name" value="Boi1/Boi2-like"/>
</dbReference>
<dbReference type="Proteomes" id="UP000009022">
    <property type="component" value="Unassembled WGS sequence"/>
</dbReference>
<dbReference type="Pfam" id="PF00169">
    <property type="entry name" value="PH"/>
    <property type="match status" value="1"/>
</dbReference>
<feature type="region of interest" description="Disordered" evidence="3">
    <location>
        <begin position="381"/>
        <end position="422"/>
    </location>
</feature>
<dbReference type="InParanoid" id="B3S806"/>
<dbReference type="PANTHER" id="PTHR22902:SF27">
    <property type="entry name" value="PLECKSTRIN HOMOLOGY DOMAIN-CONTAINING FAMILY A MEMBER 3"/>
    <property type="match status" value="1"/>
</dbReference>
<protein>
    <recommendedName>
        <fullName evidence="4">PH domain-containing protein</fullName>
    </recommendedName>
</protein>
<keyword evidence="2" id="KW-0175">Coiled coil</keyword>
<dbReference type="RefSeq" id="XP_002116354.1">
    <property type="nucleotide sequence ID" value="XM_002116318.1"/>
</dbReference>
<dbReference type="EMBL" id="DS985255">
    <property type="protein sequence ID" value="EDV21024.1"/>
    <property type="molecule type" value="Genomic_DNA"/>
</dbReference>
<feature type="region of interest" description="Disordered" evidence="3">
    <location>
        <begin position="449"/>
        <end position="475"/>
    </location>
</feature>
<reference evidence="5 6" key="1">
    <citation type="journal article" date="2008" name="Nature">
        <title>The Trichoplax genome and the nature of placozoans.</title>
        <authorList>
            <person name="Srivastava M."/>
            <person name="Begovic E."/>
            <person name="Chapman J."/>
            <person name="Putnam N.H."/>
            <person name="Hellsten U."/>
            <person name="Kawashima T."/>
            <person name="Kuo A."/>
            <person name="Mitros T."/>
            <person name="Salamov A."/>
            <person name="Carpenter M.L."/>
            <person name="Signorovitch A.Y."/>
            <person name="Moreno M.A."/>
            <person name="Kamm K."/>
            <person name="Grimwood J."/>
            <person name="Schmutz J."/>
            <person name="Shapiro H."/>
            <person name="Grigoriev I.V."/>
            <person name="Buss L.W."/>
            <person name="Schierwater B."/>
            <person name="Dellaporta S.L."/>
            <person name="Rokhsar D.S."/>
        </authorList>
    </citation>
    <scope>NUCLEOTIDE SEQUENCE [LARGE SCALE GENOMIC DNA]</scope>
    <source>
        <strain evidence="5 6">Grell-BS-1999</strain>
    </source>
</reference>
<keyword evidence="6" id="KW-1185">Reference proteome</keyword>
<dbReference type="SMART" id="SM00233">
    <property type="entry name" value="PH"/>
    <property type="match status" value="1"/>
</dbReference>
<evidence type="ECO:0000256" key="3">
    <source>
        <dbReference type="SAM" id="MobiDB-lite"/>
    </source>
</evidence>
<dbReference type="PANTHER" id="PTHR22902">
    <property type="entry name" value="SESQUIPEDALIAN"/>
    <property type="match status" value="1"/>
</dbReference>
<evidence type="ECO:0000256" key="1">
    <source>
        <dbReference type="ARBA" id="ARBA00022553"/>
    </source>
</evidence>
<dbReference type="KEGG" id="tad:TRIADDRAFT_60363"/>
<dbReference type="CTD" id="6757651"/>
<sequence length="725" mass="83495">MSLTKLKDKISNSGKNSDKYKIIFQFDFLNFITFGQWEPDQLILRFKRGNIQKTELTPNWLTTAKTKYGTMGKVLWQKPTSVDFILGLYPISPSNKSTKLAEYTFNLAEFVGKTKESQLLEIDCPTVSWKIALARLGITMKTSLIKKSKSSNDLQEDYLIEKGHGYENNKENEDPVKPSKYFSSNELDINKILHVHDEPSSSSRNNSMTDRNGRQLHYFKTASILMEKKSFKQVKALYIRRSKTTDIDHCNGIRNYATKAYNDAYLTCINVDKIKINPDFTPKYRDAPLSISENHISMQASKIFRGYFDHAYHSLCIDSLPVGRFITASFSSQYSKIHKDSYNQIVAKNRWKECSMRQSTLSHPHEFDVLGFTIAMDDQDQSATSSFGSSSQIYSNGTDGQQGDDEGEPWWPSVKNSSKLNQSAVDEDPRYFVCDSSNLPMTPDLEIQRQSVSTSSINQQQQKEENEISPLSNEAVSVTEEISTDQACNIISSNAKEKHELIALEKSKASDELKMEISTLGEVISGLKYALGDKDSHIRQLHDLVSRLESYNDKLNQEMKQTTDEIDNFRFQIKSLQSTVTQLQEKLSLLREEEEERKSKIAKNAFPRKVNLCGWLHKKGALGPTKNKWRKRWFVADQWGFLYYYKYSNSSTPLGFIDTVEISYVEAKPDHEQNKNCCLFDVVTNERMYQLMAENEEDMDRWVAALDYLRTWSYCKRFVNYNRSL</sequence>
<dbReference type="Gene3D" id="2.30.29.30">
    <property type="entry name" value="Pleckstrin-homology domain (PH domain)/Phosphotyrosine-binding domain (PTB)"/>
    <property type="match status" value="1"/>
</dbReference>